<feature type="transmembrane region" description="Helical" evidence="6">
    <location>
        <begin position="701"/>
        <end position="720"/>
    </location>
</feature>
<name>A0A2P4WZG3_9STRA</name>
<comment type="similarity">
    <text evidence="2">Belongs to the major facilitator superfamily. Proton-dependent oligopeptide transporter (POT/PTR) (TC 2.A.17) family.</text>
</comment>
<evidence type="ECO:0000256" key="1">
    <source>
        <dbReference type="ARBA" id="ARBA00004141"/>
    </source>
</evidence>
<organism evidence="7 8">
    <name type="scientific">Phytophthora palmivora</name>
    <dbReference type="NCBI Taxonomy" id="4796"/>
    <lineage>
        <taxon>Eukaryota</taxon>
        <taxon>Sar</taxon>
        <taxon>Stramenopiles</taxon>
        <taxon>Oomycota</taxon>
        <taxon>Peronosporomycetes</taxon>
        <taxon>Peronosporales</taxon>
        <taxon>Peronosporaceae</taxon>
        <taxon>Phytophthora</taxon>
    </lineage>
</organism>
<feature type="transmembrane region" description="Helical" evidence="6">
    <location>
        <begin position="288"/>
        <end position="309"/>
    </location>
</feature>
<feature type="transmembrane region" description="Helical" evidence="6">
    <location>
        <begin position="466"/>
        <end position="488"/>
    </location>
</feature>
<feature type="transmembrane region" description="Helical" evidence="6">
    <location>
        <begin position="865"/>
        <end position="887"/>
    </location>
</feature>
<evidence type="ECO:0000256" key="6">
    <source>
        <dbReference type="SAM" id="Phobius"/>
    </source>
</evidence>
<feature type="transmembrane region" description="Helical" evidence="6">
    <location>
        <begin position="566"/>
        <end position="586"/>
    </location>
</feature>
<dbReference type="SUPFAM" id="SSF103473">
    <property type="entry name" value="MFS general substrate transporter"/>
    <property type="match status" value="3"/>
</dbReference>
<dbReference type="Proteomes" id="UP000237271">
    <property type="component" value="Unassembled WGS sequence"/>
</dbReference>
<keyword evidence="3 6" id="KW-0812">Transmembrane</keyword>
<comment type="caution">
    <text evidence="7">The sequence shown here is derived from an EMBL/GenBank/DDBJ whole genome shotgun (WGS) entry which is preliminary data.</text>
</comment>
<dbReference type="Gene3D" id="1.20.1250.20">
    <property type="entry name" value="MFS general substrate transporter like domains"/>
    <property type="match status" value="2"/>
</dbReference>
<dbReference type="InterPro" id="IPR000109">
    <property type="entry name" value="POT_fam"/>
</dbReference>
<dbReference type="EMBL" id="NCKW01020178">
    <property type="protein sequence ID" value="POM58682.1"/>
    <property type="molecule type" value="Genomic_DNA"/>
</dbReference>
<feature type="transmembrane region" description="Helical" evidence="6">
    <location>
        <begin position="321"/>
        <end position="341"/>
    </location>
</feature>
<feature type="transmembrane region" description="Helical" evidence="6">
    <location>
        <begin position="992"/>
        <end position="1011"/>
    </location>
</feature>
<keyword evidence="8" id="KW-1185">Reference proteome</keyword>
<dbReference type="Pfam" id="PF00854">
    <property type="entry name" value="PTR2"/>
    <property type="match status" value="3"/>
</dbReference>
<sequence length="1051" mass="114997">MTNSAVVNPIFIIGLFVGIGIGTGAIKSNVITLGADQFDPHDPSEVHQKETYFSYFYFCINLGSGVSYGYLSVLCVDGSAQIPAEYGYFATYMICAVVMLFAYAMSVLVLAGIVGWVYVGQDQSFLDASKVSQGGSFDDDRVEGYKKLVRVLPYSAFTIIWNCAYDQTDANFQSITQQCDLRLDRSDPDSSQIPGAMLGVFDPIVIVICIPILDSIIYPSYAKWTGKSPSQFGKSAVGLVIAIIGIFWAGIFEVIRRNAGALQDANGDPILDGGSSEPMNDISWAAAIPNYVFIGLAECLINVTAYDLVYSSVPMSLKSMAQAVILFMSSMGSILTSVFTIMFSKSLPSDNLNEDHLENMFFTVGAVSVINFVFFVIIMRKMNMGMSSSPELDHLGNEMQDLMDEKLSLSLSNWNSSINFDFEKTKTKCTMGITVTPLKSPMGSPAVPYEPVQTMWEARPRKYKSILFQVCSFILMMELAERLSYFGINQGLKNFMQKIGWSLVSASALKSTWTSICYLTPLFGAYLADERWGRFRTILTFGIWYCVGDFLVALAAYPTIMTNSAVVNPIFIIGLFVGIGIGTGAIKSNVITLGADQFDPHDPSEVHQKETYFSYFYFCINVGSGVSYGYLSILCVDGSAQIPAEYGYFATYMICACVMAFAIVMLCIGYPRYVFQPPNDRSISMLCQLVWTNAHETRKGLVLLLSMCFFLGALVVNVAAAFSASHGDIGNILSYIAAVLVLAGVISWVYIGQNQSFLDVSKISQGGSFDDDRVEGYKKLVRVLPYSAFTIIWNCAYDQTDANFQSITQQCDLRLDRSDPDSSQIPGAMLGVFDPIVIVICIPILDSIVYPMYQKWAGKPASQFGKAATGLAIAIVGLFWTGIFEVIRRNAGALEDENGDPILDGGSSQPMNDISWGGAVPNYVFIGLAECLINVTSYDLVYSSVPMSLKSMAQAVILFTSSMGSILTSVFTIMFAKSLPSDNLNEDHLENMFFTMGAVSALNFVCFVVIMKKMNMGMSSSPVLDTMGNEIPGLLDEKLSVSSRQSVATTK</sequence>
<evidence type="ECO:0000256" key="3">
    <source>
        <dbReference type="ARBA" id="ARBA00022692"/>
    </source>
</evidence>
<accession>A0A2P4WZG3</accession>
<feature type="transmembrane region" description="Helical" evidence="6">
    <location>
        <begin position="12"/>
        <end position="35"/>
    </location>
</feature>
<keyword evidence="4 6" id="KW-1133">Transmembrane helix</keyword>
<protein>
    <submittedName>
        <fullName evidence="7">Proton-dependent Oligopeptide Transporter (POT) Family</fullName>
    </submittedName>
</protein>
<dbReference type="OrthoDB" id="8904098at2759"/>
<proteinExistence type="inferred from homology"/>
<feature type="transmembrane region" description="Helical" evidence="6">
    <location>
        <begin position="956"/>
        <end position="976"/>
    </location>
</feature>
<feature type="transmembrane region" description="Helical" evidence="6">
    <location>
        <begin position="539"/>
        <end position="560"/>
    </location>
</feature>
<comment type="subcellular location">
    <subcellularLocation>
        <location evidence="1">Membrane</location>
        <topology evidence="1">Multi-pass membrane protein</topology>
    </subcellularLocation>
</comment>
<feature type="transmembrane region" description="Helical" evidence="6">
    <location>
        <begin position="646"/>
        <end position="668"/>
    </location>
</feature>
<evidence type="ECO:0000313" key="7">
    <source>
        <dbReference type="EMBL" id="POM58682.1"/>
    </source>
</evidence>
<keyword evidence="5 6" id="KW-0472">Membrane</keyword>
<feature type="transmembrane region" description="Helical" evidence="6">
    <location>
        <begin position="827"/>
        <end position="845"/>
    </location>
</feature>
<feature type="transmembrane region" description="Helical" evidence="6">
    <location>
        <begin position="236"/>
        <end position="255"/>
    </location>
</feature>
<feature type="transmembrane region" description="Helical" evidence="6">
    <location>
        <begin position="732"/>
        <end position="751"/>
    </location>
</feature>
<dbReference type="GO" id="GO:0016020">
    <property type="term" value="C:membrane"/>
    <property type="evidence" value="ECO:0007669"/>
    <property type="project" value="UniProtKB-SubCell"/>
</dbReference>
<feature type="transmembrane region" description="Helical" evidence="6">
    <location>
        <begin position="193"/>
        <end position="216"/>
    </location>
</feature>
<feature type="transmembrane region" description="Helical" evidence="6">
    <location>
        <begin position="615"/>
        <end position="634"/>
    </location>
</feature>
<dbReference type="GO" id="GO:0022857">
    <property type="term" value="F:transmembrane transporter activity"/>
    <property type="evidence" value="ECO:0007669"/>
    <property type="project" value="InterPro"/>
</dbReference>
<dbReference type="AlphaFoldDB" id="A0A2P4WZG3"/>
<dbReference type="InterPro" id="IPR036259">
    <property type="entry name" value="MFS_trans_sf"/>
</dbReference>
<evidence type="ECO:0000256" key="5">
    <source>
        <dbReference type="ARBA" id="ARBA00023136"/>
    </source>
</evidence>
<feature type="transmembrane region" description="Helical" evidence="6">
    <location>
        <begin position="88"/>
        <end position="119"/>
    </location>
</feature>
<feature type="transmembrane region" description="Helical" evidence="6">
    <location>
        <begin position="55"/>
        <end position="76"/>
    </location>
</feature>
<feature type="transmembrane region" description="Helical" evidence="6">
    <location>
        <begin position="361"/>
        <end position="379"/>
    </location>
</feature>
<evidence type="ECO:0000256" key="2">
    <source>
        <dbReference type="ARBA" id="ARBA00005982"/>
    </source>
</evidence>
<dbReference type="PANTHER" id="PTHR11654">
    <property type="entry name" value="OLIGOPEPTIDE TRANSPORTER-RELATED"/>
    <property type="match status" value="1"/>
</dbReference>
<reference evidence="7 8" key="1">
    <citation type="journal article" date="2017" name="Genome Biol. Evol.">
        <title>Phytophthora megakarya and P. palmivora, closely related causal agents of cacao black pod rot, underwent increases in genome sizes and gene numbers by different mechanisms.</title>
        <authorList>
            <person name="Ali S.S."/>
            <person name="Shao J."/>
            <person name="Lary D.J."/>
            <person name="Kronmiller B."/>
            <person name="Shen D."/>
            <person name="Strem M.D."/>
            <person name="Amoako-Attah I."/>
            <person name="Akrofi A.Y."/>
            <person name="Begoude B.A."/>
            <person name="Ten Hoopen G.M."/>
            <person name="Coulibaly K."/>
            <person name="Kebe B.I."/>
            <person name="Melnick R.L."/>
            <person name="Guiltinan M.J."/>
            <person name="Tyler B.M."/>
            <person name="Meinhardt L.W."/>
            <person name="Bailey B.A."/>
        </authorList>
    </citation>
    <scope>NUCLEOTIDE SEQUENCE [LARGE SCALE GENOMIC DNA]</scope>
    <source>
        <strain evidence="8">sbr112.9</strain>
    </source>
</reference>
<gene>
    <name evidence="7" type="ORF">PHPALM_36638</name>
</gene>
<dbReference type="FunFam" id="1.20.1250.20:FF:000216">
    <property type="entry name" value="NRT1/ PTR FAMILY 8.3 protein"/>
    <property type="match status" value="1"/>
</dbReference>
<evidence type="ECO:0000313" key="8">
    <source>
        <dbReference type="Proteomes" id="UP000237271"/>
    </source>
</evidence>
<feature type="transmembrane region" description="Helical" evidence="6">
    <location>
        <begin position="508"/>
        <end position="527"/>
    </location>
</feature>
<evidence type="ECO:0000256" key="4">
    <source>
        <dbReference type="ARBA" id="ARBA00022989"/>
    </source>
</evidence>